<feature type="domain" description="RING-type" evidence="8">
    <location>
        <begin position="615"/>
        <end position="650"/>
    </location>
</feature>
<dbReference type="PROSITE" id="PS50089">
    <property type="entry name" value="ZF_RING_2"/>
    <property type="match status" value="1"/>
</dbReference>
<feature type="transmembrane region" description="Helical" evidence="7">
    <location>
        <begin position="129"/>
        <end position="152"/>
    </location>
</feature>
<keyword evidence="10" id="KW-1185">Reference proteome</keyword>
<dbReference type="GO" id="GO:0004842">
    <property type="term" value="F:ubiquitin-protein transferase activity"/>
    <property type="evidence" value="ECO:0007669"/>
    <property type="project" value="TreeGrafter"/>
</dbReference>
<protein>
    <recommendedName>
        <fullName evidence="8">RING-type domain-containing protein</fullName>
    </recommendedName>
</protein>
<gene>
    <name evidence="9" type="ORF">DVH24_012470</name>
</gene>
<dbReference type="GO" id="GO:0008270">
    <property type="term" value="F:zinc ion binding"/>
    <property type="evidence" value="ECO:0007669"/>
    <property type="project" value="UniProtKB-KW"/>
</dbReference>
<evidence type="ECO:0000256" key="2">
    <source>
        <dbReference type="ARBA" id="ARBA00022771"/>
    </source>
</evidence>
<organism evidence="9 10">
    <name type="scientific">Malus domestica</name>
    <name type="common">Apple</name>
    <name type="synonym">Pyrus malus</name>
    <dbReference type="NCBI Taxonomy" id="3750"/>
    <lineage>
        <taxon>Eukaryota</taxon>
        <taxon>Viridiplantae</taxon>
        <taxon>Streptophyta</taxon>
        <taxon>Embryophyta</taxon>
        <taxon>Tracheophyta</taxon>
        <taxon>Spermatophyta</taxon>
        <taxon>Magnoliopsida</taxon>
        <taxon>eudicotyledons</taxon>
        <taxon>Gunneridae</taxon>
        <taxon>Pentapetalae</taxon>
        <taxon>rosids</taxon>
        <taxon>fabids</taxon>
        <taxon>Rosales</taxon>
        <taxon>Rosaceae</taxon>
        <taxon>Amygdaloideae</taxon>
        <taxon>Maleae</taxon>
        <taxon>Malus</taxon>
    </lineage>
</organism>
<dbReference type="EMBL" id="RDQH01000341">
    <property type="protein sequence ID" value="RXH72786.1"/>
    <property type="molecule type" value="Genomic_DNA"/>
</dbReference>
<reference evidence="9 10" key="1">
    <citation type="submission" date="2018-10" db="EMBL/GenBank/DDBJ databases">
        <title>A high-quality apple genome assembly.</title>
        <authorList>
            <person name="Hu J."/>
        </authorList>
    </citation>
    <scope>NUCLEOTIDE SEQUENCE [LARGE SCALE GENOMIC DNA]</scope>
    <source>
        <strain evidence="10">cv. HFTH1</strain>
        <tissue evidence="9">Young leaf</tissue>
    </source>
</reference>
<dbReference type="InterPro" id="IPR013083">
    <property type="entry name" value="Znf_RING/FYVE/PHD"/>
</dbReference>
<evidence type="ECO:0000256" key="7">
    <source>
        <dbReference type="SAM" id="Phobius"/>
    </source>
</evidence>
<dbReference type="Proteomes" id="UP000290289">
    <property type="component" value="Chromosome 15"/>
</dbReference>
<evidence type="ECO:0000313" key="10">
    <source>
        <dbReference type="Proteomes" id="UP000290289"/>
    </source>
</evidence>
<feature type="compositionally biased region" description="Polar residues" evidence="6">
    <location>
        <begin position="42"/>
        <end position="52"/>
    </location>
</feature>
<feature type="region of interest" description="Disordered" evidence="6">
    <location>
        <begin position="1"/>
        <end position="107"/>
    </location>
</feature>
<evidence type="ECO:0000259" key="8">
    <source>
        <dbReference type="PROSITE" id="PS50089"/>
    </source>
</evidence>
<dbReference type="PANTHER" id="PTHR42647:SF10">
    <property type="entry name" value="F2G19.2"/>
    <property type="match status" value="1"/>
</dbReference>
<feature type="compositionally biased region" description="Low complexity" evidence="6">
    <location>
        <begin position="53"/>
        <end position="67"/>
    </location>
</feature>
<keyword evidence="3" id="KW-0862">Zinc</keyword>
<dbReference type="FunFam" id="3.30.40.10:FF:000239">
    <property type="entry name" value="probable BOI-related E3 ubiquitin-protein ligase 2"/>
    <property type="match status" value="1"/>
</dbReference>
<dbReference type="CDD" id="cd16649">
    <property type="entry name" value="mRING-HC-C3HC5_CGRF1-like"/>
    <property type="match status" value="1"/>
</dbReference>
<dbReference type="STRING" id="3750.A0A498HMU2"/>
<keyword evidence="7" id="KW-1133">Transmembrane helix</keyword>
<dbReference type="InterPro" id="IPR001841">
    <property type="entry name" value="Znf_RING"/>
</dbReference>
<proteinExistence type="predicted"/>
<name>A0A498HMU2_MALDO</name>
<evidence type="ECO:0000256" key="6">
    <source>
        <dbReference type="SAM" id="MobiDB-lite"/>
    </source>
</evidence>
<sequence>MHAKTDSEVTSLAPSSPTRSPGRRPVYYVQSPSRDSHDGEKTATSFQSTPVISPSGSPPHSHSSVGRHSRESSSTRFSGSLKPGSRKINPNDGSRHHRKGQKPWKEQAVIEEEGLLEGEERSKGFPRRCYFPAFVLGFFLLFTMFALILWGASKPMKPKITMKSVTFEQFKIQAGSDSTGVSTDMISVNSTVKFTFRNTGTFFGMHVMSKTLDLSYFQITIASGTIKKFYQSRKSQRSISVQLFGEKIPLYGSGASINSATGTTALPVPLQLNFVIRSKAYVLGKLVKPKFNRRVYCSVTFDPKKLNVPIKLNNCTTTMALPQHHFQQHYPPQQQQQQQQQSKSFRNLYTIDGQMSPAVAYYDPGNLQDHPQQHPPYVPPFHVEGFAPGPVAATDGSDNGADLQWHYGFESKRKKLKEQDFLENNSQISSIDFLQPRSVSTGLGLSLDNTRMVSTGDSSLLSVIGDDVDHELQRQDAEIDRFLKAQGDRLRQTILDKVQATQLQTLSAVEDKVLRKLREKEAEVESISKKNMELEEQMEQLAVEAGAWQQIARRNENMISSLRFNLQHVYAQSRDSKEGCGDSEVDDTASCCNGRSINLDMFCKENNDGKEMMTCKACRVNEVCMLLLPCKHLCLCKDCESKLSVCPLCQSSKFIGMEVYL</sequence>
<feature type="compositionally biased region" description="Low complexity" evidence="6">
    <location>
        <begin position="14"/>
        <end position="25"/>
    </location>
</feature>
<accession>A0A498HMU2</accession>
<keyword evidence="7" id="KW-0812">Transmembrane</keyword>
<dbReference type="Pfam" id="PF13920">
    <property type="entry name" value="zf-C3HC4_3"/>
    <property type="match status" value="1"/>
</dbReference>
<dbReference type="AlphaFoldDB" id="A0A498HMU2"/>
<keyword evidence="2 4" id="KW-0863">Zinc-finger</keyword>
<evidence type="ECO:0000256" key="4">
    <source>
        <dbReference type="PROSITE-ProRule" id="PRU00175"/>
    </source>
</evidence>
<feature type="coiled-coil region" evidence="5">
    <location>
        <begin position="510"/>
        <end position="551"/>
    </location>
</feature>
<dbReference type="PANTHER" id="PTHR42647">
    <property type="entry name" value="SBP (S-RIBONUCLEASE BINDING PROTEIN) FAMILY PROTEIN"/>
    <property type="match status" value="1"/>
</dbReference>
<keyword evidence="7" id="KW-0472">Membrane</keyword>
<evidence type="ECO:0000256" key="5">
    <source>
        <dbReference type="SAM" id="Coils"/>
    </source>
</evidence>
<evidence type="ECO:0000256" key="1">
    <source>
        <dbReference type="ARBA" id="ARBA00022723"/>
    </source>
</evidence>
<evidence type="ECO:0000313" key="9">
    <source>
        <dbReference type="EMBL" id="RXH72786.1"/>
    </source>
</evidence>
<keyword evidence="1" id="KW-0479">Metal-binding</keyword>
<comment type="caution">
    <text evidence="9">The sequence shown here is derived from an EMBL/GenBank/DDBJ whole genome shotgun (WGS) entry which is preliminary data.</text>
</comment>
<keyword evidence="5" id="KW-0175">Coiled coil</keyword>
<dbReference type="Gene3D" id="3.30.40.10">
    <property type="entry name" value="Zinc/RING finger domain, C3HC4 (zinc finger)"/>
    <property type="match status" value="1"/>
</dbReference>
<evidence type="ECO:0000256" key="3">
    <source>
        <dbReference type="ARBA" id="ARBA00022833"/>
    </source>
</evidence>